<sequence>MRANLLWINFRFAECAKCLVEDIKWELYSMIVFAHTPPAAAATAQRDN</sequence>
<name>A0A5B7JP55_PORTR</name>
<keyword evidence="2" id="KW-1185">Reference proteome</keyword>
<reference evidence="1 2" key="1">
    <citation type="submission" date="2019-05" db="EMBL/GenBank/DDBJ databases">
        <title>Another draft genome of Portunus trituberculatus and its Hox gene families provides insights of decapod evolution.</title>
        <authorList>
            <person name="Jeong J.-H."/>
            <person name="Song I."/>
            <person name="Kim S."/>
            <person name="Choi T."/>
            <person name="Kim D."/>
            <person name="Ryu S."/>
            <person name="Kim W."/>
        </authorList>
    </citation>
    <scope>NUCLEOTIDE SEQUENCE [LARGE SCALE GENOMIC DNA]</scope>
    <source>
        <tissue evidence="1">Muscle</tissue>
    </source>
</reference>
<dbReference type="AlphaFoldDB" id="A0A5B7JP55"/>
<gene>
    <name evidence="1" type="ORF">E2C01_095173</name>
</gene>
<accession>A0A5B7JP55</accession>
<proteinExistence type="predicted"/>
<dbReference type="Proteomes" id="UP000324222">
    <property type="component" value="Unassembled WGS sequence"/>
</dbReference>
<evidence type="ECO:0000313" key="2">
    <source>
        <dbReference type="Proteomes" id="UP000324222"/>
    </source>
</evidence>
<dbReference type="EMBL" id="VSRR010119627">
    <property type="protein sequence ID" value="MPC99741.1"/>
    <property type="molecule type" value="Genomic_DNA"/>
</dbReference>
<evidence type="ECO:0000313" key="1">
    <source>
        <dbReference type="EMBL" id="MPC99741.1"/>
    </source>
</evidence>
<comment type="caution">
    <text evidence="1">The sequence shown here is derived from an EMBL/GenBank/DDBJ whole genome shotgun (WGS) entry which is preliminary data.</text>
</comment>
<organism evidence="1 2">
    <name type="scientific">Portunus trituberculatus</name>
    <name type="common">Swimming crab</name>
    <name type="synonym">Neptunus trituberculatus</name>
    <dbReference type="NCBI Taxonomy" id="210409"/>
    <lineage>
        <taxon>Eukaryota</taxon>
        <taxon>Metazoa</taxon>
        <taxon>Ecdysozoa</taxon>
        <taxon>Arthropoda</taxon>
        <taxon>Crustacea</taxon>
        <taxon>Multicrustacea</taxon>
        <taxon>Malacostraca</taxon>
        <taxon>Eumalacostraca</taxon>
        <taxon>Eucarida</taxon>
        <taxon>Decapoda</taxon>
        <taxon>Pleocyemata</taxon>
        <taxon>Brachyura</taxon>
        <taxon>Eubrachyura</taxon>
        <taxon>Portunoidea</taxon>
        <taxon>Portunidae</taxon>
        <taxon>Portuninae</taxon>
        <taxon>Portunus</taxon>
    </lineage>
</organism>
<protein>
    <submittedName>
        <fullName evidence="1">Uncharacterized protein</fullName>
    </submittedName>
</protein>